<dbReference type="InterPro" id="IPR022029">
    <property type="entry name" value="YoaR-like_PG-bd"/>
</dbReference>
<dbReference type="PANTHER" id="PTHR35788">
    <property type="entry name" value="EXPORTED PROTEIN-RELATED"/>
    <property type="match status" value="1"/>
</dbReference>
<organism evidence="3 4">
    <name type="scientific">Zhihengliuella alba</name>
    <dbReference type="NCBI Taxonomy" id="547018"/>
    <lineage>
        <taxon>Bacteria</taxon>
        <taxon>Bacillati</taxon>
        <taxon>Actinomycetota</taxon>
        <taxon>Actinomycetes</taxon>
        <taxon>Micrococcales</taxon>
        <taxon>Micrococcaceae</taxon>
        <taxon>Zhihengliuella</taxon>
    </lineage>
</organism>
<dbReference type="Pfam" id="PF12229">
    <property type="entry name" value="PG_binding_4"/>
    <property type="match status" value="1"/>
</dbReference>
<evidence type="ECO:0000313" key="4">
    <source>
        <dbReference type="Proteomes" id="UP001501536"/>
    </source>
</evidence>
<evidence type="ECO:0000256" key="1">
    <source>
        <dbReference type="SAM" id="Phobius"/>
    </source>
</evidence>
<protein>
    <submittedName>
        <fullName evidence="3">VanW family protein</fullName>
    </submittedName>
</protein>
<dbReference type="PANTHER" id="PTHR35788:SF1">
    <property type="entry name" value="EXPORTED PROTEIN"/>
    <property type="match status" value="1"/>
</dbReference>
<gene>
    <name evidence="3" type="ORF">GCM10022377_05280</name>
</gene>
<comment type="caution">
    <text evidence="3">The sequence shown here is derived from an EMBL/GenBank/DDBJ whole genome shotgun (WGS) entry which is preliminary data.</text>
</comment>
<dbReference type="InterPro" id="IPR052913">
    <property type="entry name" value="Glycopeptide_resist_protein"/>
</dbReference>
<keyword evidence="4" id="KW-1185">Reference proteome</keyword>
<keyword evidence="1" id="KW-1133">Transmembrane helix</keyword>
<keyword evidence="1" id="KW-0472">Membrane</keyword>
<dbReference type="Proteomes" id="UP001501536">
    <property type="component" value="Unassembled WGS sequence"/>
</dbReference>
<name>A0ABP7CW98_9MICC</name>
<feature type="domain" description="YoaR-like putative peptidoglycan binding" evidence="2">
    <location>
        <begin position="246"/>
        <end position="318"/>
    </location>
</feature>
<dbReference type="EMBL" id="BAABCJ010000001">
    <property type="protein sequence ID" value="GAA3695376.1"/>
    <property type="molecule type" value="Genomic_DNA"/>
</dbReference>
<evidence type="ECO:0000313" key="3">
    <source>
        <dbReference type="EMBL" id="GAA3695376.1"/>
    </source>
</evidence>
<proteinExistence type="predicted"/>
<dbReference type="RefSeq" id="WP_344879544.1">
    <property type="nucleotide sequence ID" value="NZ_BAABCJ010000001.1"/>
</dbReference>
<sequence>MTSSKKKLSRTARGWIVGGSIAVLVVGGYVGAAAVLGGVVPRGTTVHGVPVGGMSHEQALERLSTELGPLAEQPITVTAGEAEATLDPAASGLRLDLEGTISGYTGFTLDPVVLWRHVVGGGEVTPVADIEQSKLQAAISGVAEELKREPVEGELAYDGVTPVVTDPVPGVQVAESAAYGTVAERWFDPAGPIELPTTPTPPEIVGTEFTEAAENLAEPLVAGPITVQAGDVAAELGPEALAAAAQFEAADGTVRLALDSEQLLASIREANPDLGVDAQDARVTLKRGKPTVIGHQTGRQVDPEGLGEKIIAASTTEERTASVEVVETQPDFTTADAEALGIDEIVVDFSTPYPTYDDVRTKNLVAGAQKLTGVIVKPGETFSLLGVLSPITKENGYFESGVVEDGFSTTAIGGGLSQISTQMFNVGWLAGFDDVEHRPHSRWFDRYPAGREATLWEGQIDMKWRNNTDTAVMIHAWVADGRVHTRLWGTKHWTVTSKTSDHYNLVQPETKYNEADQCVPESGGQPGFTVDVTRTRTSAEETLPPDRLRWTYQPWHKVVCGPPPGDD</sequence>
<feature type="transmembrane region" description="Helical" evidence="1">
    <location>
        <begin position="12"/>
        <end position="36"/>
    </location>
</feature>
<dbReference type="InterPro" id="IPR007391">
    <property type="entry name" value="Vancomycin_resist_VanW"/>
</dbReference>
<accession>A0ABP7CW98</accession>
<keyword evidence="1" id="KW-0812">Transmembrane</keyword>
<reference evidence="4" key="1">
    <citation type="journal article" date="2019" name="Int. J. Syst. Evol. Microbiol.">
        <title>The Global Catalogue of Microorganisms (GCM) 10K type strain sequencing project: providing services to taxonomists for standard genome sequencing and annotation.</title>
        <authorList>
            <consortium name="The Broad Institute Genomics Platform"/>
            <consortium name="The Broad Institute Genome Sequencing Center for Infectious Disease"/>
            <person name="Wu L."/>
            <person name="Ma J."/>
        </authorList>
    </citation>
    <scope>NUCLEOTIDE SEQUENCE [LARGE SCALE GENOMIC DNA]</scope>
    <source>
        <strain evidence="4">JCM 16961</strain>
    </source>
</reference>
<evidence type="ECO:0000259" key="2">
    <source>
        <dbReference type="Pfam" id="PF12229"/>
    </source>
</evidence>
<dbReference type="Pfam" id="PF04294">
    <property type="entry name" value="VanW"/>
    <property type="match status" value="1"/>
</dbReference>